<dbReference type="AlphaFoldDB" id="A0A8S1IPG8"/>
<dbReference type="Gene3D" id="3.50.50.60">
    <property type="entry name" value="FAD/NAD(P)-binding domain"/>
    <property type="match status" value="1"/>
</dbReference>
<evidence type="ECO:0000313" key="3">
    <source>
        <dbReference type="Proteomes" id="UP000708148"/>
    </source>
</evidence>
<dbReference type="Pfam" id="PF23150">
    <property type="entry name" value="CFAP61_dimer"/>
    <property type="match status" value="1"/>
</dbReference>
<reference evidence="2" key="1">
    <citation type="submission" date="2020-12" db="EMBL/GenBank/DDBJ databases">
        <authorList>
            <person name="Iha C."/>
        </authorList>
    </citation>
    <scope>NUCLEOTIDE SEQUENCE</scope>
</reference>
<organism evidence="2 3">
    <name type="scientific">Ostreobium quekettii</name>
    <dbReference type="NCBI Taxonomy" id="121088"/>
    <lineage>
        <taxon>Eukaryota</taxon>
        <taxon>Viridiplantae</taxon>
        <taxon>Chlorophyta</taxon>
        <taxon>core chlorophytes</taxon>
        <taxon>Ulvophyceae</taxon>
        <taxon>TCBD clade</taxon>
        <taxon>Bryopsidales</taxon>
        <taxon>Ostreobineae</taxon>
        <taxon>Ostreobiaceae</taxon>
        <taxon>Ostreobium</taxon>
    </lineage>
</organism>
<dbReference type="Proteomes" id="UP000708148">
    <property type="component" value="Unassembled WGS sequence"/>
</dbReference>
<dbReference type="OrthoDB" id="382863at2759"/>
<accession>A0A8S1IPG8</accession>
<comment type="caution">
    <text evidence="2">The sequence shown here is derived from an EMBL/GenBank/DDBJ whole genome shotgun (WGS) entry which is preliminary data.</text>
</comment>
<evidence type="ECO:0000259" key="1">
    <source>
        <dbReference type="Pfam" id="PF23150"/>
    </source>
</evidence>
<protein>
    <recommendedName>
        <fullName evidence="1">CFAP61 dimerisation domain-containing protein</fullName>
    </recommendedName>
</protein>
<keyword evidence="3" id="KW-1185">Reference proteome</keyword>
<feature type="domain" description="CFAP61 dimerisation" evidence="1">
    <location>
        <begin position="117"/>
        <end position="231"/>
    </location>
</feature>
<dbReference type="PANTHER" id="PTHR21178">
    <property type="entry name" value="CILIA- AND FLAGELLA-ASSOCIATED PROTEIN 61"/>
    <property type="match status" value="1"/>
</dbReference>
<name>A0A8S1IPG8_9CHLO</name>
<dbReference type="SUPFAM" id="SSF51905">
    <property type="entry name" value="FAD/NAD(P)-binding domain"/>
    <property type="match status" value="1"/>
</dbReference>
<dbReference type="EMBL" id="CAJHUC010000358">
    <property type="protein sequence ID" value="CAD7695519.1"/>
    <property type="molecule type" value="Genomic_DNA"/>
</dbReference>
<dbReference type="InterPro" id="IPR036188">
    <property type="entry name" value="FAD/NAD-bd_sf"/>
</dbReference>
<dbReference type="PANTHER" id="PTHR21178:SF8">
    <property type="entry name" value="CILIA- AND FLAGELLA-ASSOCIATED PROTEIN 61"/>
    <property type="match status" value="1"/>
</dbReference>
<evidence type="ECO:0000313" key="2">
    <source>
        <dbReference type="EMBL" id="CAD7695519.1"/>
    </source>
</evidence>
<gene>
    <name evidence="2" type="ORF">OSTQU699_LOCUS880</name>
</gene>
<dbReference type="InterPro" id="IPR056299">
    <property type="entry name" value="CFAP61_dimer"/>
</dbReference>
<dbReference type="InterPro" id="IPR038884">
    <property type="entry name" value="CFAP61"/>
</dbReference>
<proteinExistence type="predicted"/>
<sequence>MSRCCQVTDPDEDGGTRTSVVRCNLLVACDAPDVDPGLFRCINGSGLVYDGRLVVDARFRTNDDRIYAAGSIAKYSRELGRTGLQLGNFDSREVGQRLAASVAGRLRGETDVGTSLPRMEEPKSAECTLPGGWYFTYAGVPEAYEKPSLQESEGGRTLSTQTQGGYFQLSIGADRLVRSCLRVGRQPSARDMLRRIAGLPVSYLNNVVEKYDSGQVADLLAFLTEGWAQALYHDHFPVLRRELQGQVRQLQGGQGGVNEVAVAAVAREAVHKFVQAHAAELTAYRDVSLAS</sequence>